<proteinExistence type="predicted"/>
<accession>E0UCQ7</accession>
<dbReference type="HOGENOM" id="CLU_212582_2_1_3"/>
<sequence>MQRNNDKNVSPLSQIHRANLLKRLEHRLEVARANGQHHLIAQLEAERRYYND</sequence>
<reference evidence="2" key="1">
    <citation type="journal article" date="2011" name="MBio">
        <title>Novel metabolic attributes of the genus Cyanothece, comprising a group of unicellular nitrogen-fixing Cyanobacteria.</title>
        <authorList>
            <person name="Bandyopadhyay A."/>
            <person name="Elvitigala T."/>
            <person name="Welsh E."/>
            <person name="Stockel J."/>
            <person name="Liberton M."/>
            <person name="Min H."/>
            <person name="Sherman L.A."/>
            <person name="Pakrasi H.B."/>
        </authorList>
    </citation>
    <scope>NUCLEOTIDE SEQUENCE [LARGE SCALE GENOMIC DNA]</scope>
    <source>
        <strain evidence="2">PCC 7822</strain>
    </source>
</reference>
<dbReference type="KEGG" id="cyj:Cyan7822_3301"/>
<organism evidence="1 2">
    <name type="scientific">Gloeothece verrucosa (strain PCC 7822)</name>
    <name type="common">Cyanothece sp. (strain PCC 7822)</name>
    <dbReference type="NCBI Taxonomy" id="497965"/>
    <lineage>
        <taxon>Bacteria</taxon>
        <taxon>Bacillati</taxon>
        <taxon>Cyanobacteriota</taxon>
        <taxon>Cyanophyceae</taxon>
        <taxon>Oscillatoriophycideae</taxon>
        <taxon>Chroococcales</taxon>
        <taxon>Aphanothecaceae</taxon>
        <taxon>Gloeothece</taxon>
        <taxon>Gloeothece verrucosa</taxon>
    </lineage>
</organism>
<dbReference type="eggNOG" id="ENOG503030Q">
    <property type="taxonomic scope" value="Bacteria"/>
</dbReference>
<keyword evidence="2" id="KW-1185">Reference proteome</keyword>
<protein>
    <submittedName>
        <fullName evidence="1">Uncharacterized protein</fullName>
    </submittedName>
</protein>
<dbReference type="EMBL" id="CP002198">
    <property type="protein sequence ID" value="ADN15251.1"/>
    <property type="molecule type" value="Genomic_DNA"/>
</dbReference>
<dbReference type="RefSeq" id="WP_013323320.1">
    <property type="nucleotide sequence ID" value="NC_014501.1"/>
</dbReference>
<dbReference type="Proteomes" id="UP000008206">
    <property type="component" value="Chromosome"/>
</dbReference>
<evidence type="ECO:0000313" key="2">
    <source>
        <dbReference type="Proteomes" id="UP000008206"/>
    </source>
</evidence>
<dbReference type="AlphaFoldDB" id="E0UCQ7"/>
<name>E0UCQ7_GLOV7</name>
<gene>
    <name evidence="1" type="ordered locus">Cyan7822_3301</name>
</gene>
<evidence type="ECO:0000313" key="1">
    <source>
        <dbReference type="EMBL" id="ADN15251.1"/>
    </source>
</evidence>